<evidence type="ECO:0000256" key="2">
    <source>
        <dbReference type="ARBA" id="ARBA00006175"/>
    </source>
</evidence>
<evidence type="ECO:0000313" key="9">
    <source>
        <dbReference type="EMBL" id="QIE02020.1"/>
    </source>
</evidence>
<comment type="similarity">
    <text evidence="2 7">Belongs to the MIP/aquaporin (TC 1.A.8) family.</text>
</comment>
<dbReference type="AlphaFoldDB" id="A0A6C1FBM4"/>
<evidence type="ECO:0000256" key="3">
    <source>
        <dbReference type="ARBA" id="ARBA00022448"/>
    </source>
</evidence>
<keyword evidence="4 7" id="KW-0812">Transmembrane</keyword>
<dbReference type="SUPFAM" id="SSF81338">
    <property type="entry name" value="Aquaporin-like"/>
    <property type="match status" value="1"/>
</dbReference>
<keyword evidence="5 8" id="KW-1133">Transmembrane helix</keyword>
<evidence type="ECO:0000256" key="1">
    <source>
        <dbReference type="ARBA" id="ARBA00004141"/>
    </source>
</evidence>
<evidence type="ECO:0000256" key="8">
    <source>
        <dbReference type="SAM" id="Phobius"/>
    </source>
</evidence>
<dbReference type="PANTHER" id="PTHR43829:SF9">
    <property type="entry name" value="AQUAPORIN-9"/>
    <property type="match status" value="1"/>
</dbReference>
<feature type="transmembrane region" description="Helical" evidence="8">
    <location>
        <begin position="91"/>
        <end position="110"/>
    </location>
</feature>
<feature type="transmembrane region" description="Helical" evidence="8">
    <location>
        <begin position="234"/>
        <end position="255"/>
    </location>
</feature>
<evidence type="ECO:0000256" key="4">
    <source>
        <dbReference type="ARBA" id="ARBA00022692"/>
    </source>
</evidence>
<dbReference type="GO" id="GO:0015254">
    <property type="term" value="F:glycerol channel activity"/>
    <property type="evidence" value="ECO:0007669"/>
    <property type="project" value="TreeGrafter"/>
</dbReference>
<dbReference type="PROSITE" id="PS00221">
    <property type="entry name" value="MIP"/>
    <property type="match status" value="1"/>
</dbReference>
<evidence type="ECO:0000256" key="5">
    <source>
        <dbReference type="ARBA" id="ARBA00022989"/>
    </source>
</evidence>
<comment type="subcellular location">
    <subcellularLocation>
        <location evidence="1">Membrane</location>
        <topology evidence="1">Multi-pass membrane protein</topology>
    </subcellularLocation>
</comment>
<reference evidence="9 10" key="1">
    <citation type="submission" date="2020-01" db="EMBL/GenBank/DDBJ databases">
        <title>Complete genome of Buchnera aphidicola isolated from Chaitophorus populeti.</title>
        <authorList>
            <person name="Park J."/>
            <person name="Xi H."/>
        </authorList>
    </citation>
    <scope>NUCLEOTIDE SEQUENCE [LARGE SCALE GENOMIC DNA]</scope>
    <source>
        <strain evidence="9 10">UsonBac</strain>
    </source>
</reference>
<keyword evidence="3 7" id="KW-0813">Transport</keyword>
<dbReference type="PROSITE" id="PS51257">
    <property type="entry name" value="PROKAR_LIPOPROTEIN"/>
    <property type="match status" value="1"/>
</dbReference>
<evidence type="ECO:0000256" key="6">
    <source>
        <dbReference type="ARBA" id="ARBA00023136"/>
    </source>
</evidence>
<name>A0A6C1FBM4_BUCUN</name>
<feature type="transmembrane region" description="Helical" evidence="8">
    <location>
        <begin position="12"/>
        <end position="34"/>
    </location>
</feature>
<dbReference type="PRINTS" id="PR00783">
    <property type="entry name" value="MINTRINSICP"/>
</dbReference>
<dbReference type="Pfam" id="PF00230">
    <property type="entry name" value="MIP"/>
    <property type="match status" value="1"/>
</dbReference>
<keyword evidence="6 8" id="KW-0472">Membrane</keyword>
<dbReference type="EMBL" id="CP047588">
    <property type="protein sequence ID" value="QIE02020.1"/>
    <property type="molecule type" value="Genomic_DNA"/>
</dbReference>
<dbReference type="RefSeq" id="WP_163119274.1">
    <property type="nucleotide sequence ID" value="NZ_CP047588.1"/>
</dbReference>
<dbReference type="InterPro" id="IPR022357">
    <property type="entry name" value="MIP_CS"/>
</dbReference>
<feature type="transmembrane region" description="Helical" evidence="8">
    <location>
        <begin position="181"/>
        <end position="200"/>
    </location>
</feature>
<dbReference type="Proteomes" id="UP000502958">
    <property type="component" value="Chromosome"/>
</dbReference>
<organism evidence="9 10">
    <name type="scientific">Buchnera aphidicola subsp. Uroleucon sonchi</name>
    <dbReference type="NCBI Taxonomy" id="118118"/>
    <lineage>
        <taxon>Bacteria</taxon>
        <taxon>Pseudomonadati</taxon>
        <taxon>Pseudomonadota</taxon>
        <taxon>Gammaproteobacteria</taxon>
        <taxon>Enterobacterales</taxon>
        <taxon>Erwiniaceae</taxon>
        <taxon>Buchnera</taxon>
    </lineage>
</organism>
<protein>
    <submittedName>
        <fullName evidence="9">Aquaporin family protein</fullName>
    </submittedName>
</protein>
<dbReference type="InterPro" id="IPR050363">
    <property type="entry name" value="MIP/Aquaporin"/>
</dbReference>
<accession>A0A6C1FBM4</accession>
<dbReference type="InterPro" id="IPR023271">
    <property type="entry name" value="Aquaporin-like"/>
</dbReference>
<dbReference type="InterPro" id="IPR000425">
    <property type="entry name" value="MIP"/>
</dbReference>
<evidence type="ECO:0000256" key="7">
    <source>
        <dbReference type="RuleBase" id="RU000477"/>
    </source>
</evidence>
<sequence length="262" mass="29784">MNIYQKKNIIKKCIFEFLGTGLIIFFGISCLATSKLTHIKFNQFEISCIWGLSVALSIYLTSTISGAHLNPAITIFFWLFSKFNKKKVLPYVFSQILGSFFFTIIVYYFYSHLLNIFIKKNNIIIGTIESIDLAYIFCVYPNYHKSVIYDSIIEIFSNTLFIIILLELNKNKNNFFLKDKFITPILIGCAICIINLVMNPLSNISLNPARDLGPKIFLSLMGWGALSFTGGNNNILYCFIPIIGPIIGSNLGGWIHKNINNH</sequence>
<evidence type="ECO:0000313" key="10">
    <source>
        <dbReference type="Proteomes" id="UP000502958"/>
    </source>
</evidence>
<feature type="transmembrane region" description="Helical" evidence="8">
    <location>
        <begin position="147"/>
        <end position="166"/>
    </location>
</feature>
<dbReference type="GO" id="GO:0005886">
    <property type="term" value="C:plasma membrane"/>
    <property type="evidence" value="ECO:0007669"/>
    <property type="project" value="TreeGrafter"/>
</dbReference>
<gene>
    <name evidence="9" type="ORF">GUU85_01430</name>
</gene>
<feature type="transmembrane region" description="Helical" evidence="8">
    <location>
        <begin position="54"/>
        <end position="79"/>
    </location>
</feature>
<proteinExistence type="inferred from homology"/>
<dbReference type="Gene3D" id="1.20.1080.10">
    <property type="entry name" value="Glycerol uptake facilitator protein"/>
    <property type="match status" value="1"/>
</dbReference>
<dbReference type="PANTHER" id="PTHR43829">
    <property type="entry name" value="AQUAPORIN OR AQUAGLYCEROPORIN RELATED"/>
    <property type="match status" value="1"/>
</dbReference>